<evidence type="ECO:0000313" key="1">
    <source>
        <dbReference type="EMBL" id="GGE03132.1"/>
    </source>
</evidence>
<keyword evidence="2" id="KW-1185">Reference proteome</keyword>
<name>A0A916ZL92_9BACL</name>
<reference evidence="1" key="2">
    <citation type="submission" date="2020-09" db="EMBL/GenBank/DDBJ databases">
        <authorList>
            <person name="Sun Q."/>
            <person name="Zhou Y."/>
        </authorList>
    </citation>
    <scope>NUCLEOTIDE SEQUENCE</scope>
    <source>
        <strain evidence="1">CGMCC 1.15178</strain>
    </source>
</reference>
<dbReference type="RefSeq" id="WP_189001251.1">
    <property type="nucleotide sequence ID" value="NZ_BMHP01000027.1"/>
</dbReference>
<dbReference type="Proteomes" id="UP000612456">
    <property type="component" value="Unassembled WGS sequence"/>
</dbReference>
<evidence type="ECO:0000313" key="2">
    <source>
        <dbReference type="Proteomes" id="UP000612456"/>
    </source>
</evidence>
<sequence>MKQFTLENVPPNMFTKAKLKKMELTPISGHIAFVTFPPKKRRYKLYSLENARPSNPNAGYSLLYADNSEEARKRFEEMRKRFQSD</sequence>
<accession>A0A916ZL92</accession>
<proteinExistence type="predicted"/>
<protein>
    <submittedName>
        <fullName evidence="1">Uncharacterized protein</fullName>
    </submittedName>
</protein>
<gene>
    <name evidence="1" type="ORF">GCM10010911_72780</name>
</gene>
<organism evidence="1 2">
    <name type="scientific">Paenibacillus nasutitermitis</name>
    <dbReference type="NCBI Taxonomy" id="1652958"/>
    <lineage>
        <taxon>Bacteria</taxon>
        <taxon>Bacillati</taxon>
        <taxon>Bacillota</taxon>
        <taxon>Bacilli</taxon>
        <taxon>Bacillales</taxon>
        <taxon>Paenibacillaceae</taxon>
        <taxon>Paenibacillus</taxon>
    </lineage>
</organism>
<dbReference type="EMBL" id="BMHP01000027">
    <property type="protein sequence ID" value="GGE03132.1"/>
    <property type="molecule type" value="Genomic_DNA"/>
</dbReference>
<reference evidence="1" key="1">
    <citation type="journal article" date="2014" name="Int. J. Syst. Evol. Microbiol.">
        <title>Complete genome sequence of Corynebacterium casei LMG S-19264T (=DSM 44701T), isolated from a smear-ripened cheese.</title>
        <authorList>
            <consortium name="US DOE Joint Genome Institute (JGI-PGF)"/>
            <person name="Walter F."/>
            <person name="Albersmeier A."/>
            <person name="Kalinowski J."/>
            <person name="Ruckert C."/>
        </authorList>
    </citation>
    <scope>NUCLEOTIDE SEQUENCE</scope>
    <source>
        <strain evidence="1">CGMCC 1.15178</strain>
    </source>
</reference>
<comment type="caution">
    <text evidence="1">The sequence shown here is derived from an EMBL/GenBank/DDBJ whole genome shotgun (WGS) entry which is preliminary data.</text>
</comment>
<dbReference type="AlphaFoldDB" id="A0A916ZL92"/>